<dbReference type="Proteomes" id="UP000245119">
    <property type="component" value="Linkage Group LG8"/>
</dbReference>
<dbReference type="EMBL" id="PZQS01000008">
    <property type="protein sequence ID" value="PVD25935.1"/>
    <property type="molecule type" value="Genomic_DNA"/>
</dbReference>
<organism evidence="2 3">
    <name type="scientific">Pomacea canaliculata</name>
    <name type="common">Golden apple snail</name>
    <dbReference type="NCBI Taxonomy" id="400727"/>
    <lineage>
        <taxon>Eukaryota</taxon>
        <taxon>Metazoa</taxon>
        <taxon>Spiralia</taxon>
        <taxon>Lophotrochozoa</taxon>
        <taxon>Mollusca</taxon>
        <taxon>Gastropoda</taxon>
        <taxon>Caenogastropoda</taxon>
        <taxon>Architaenioglossa</taxon>
        <taxon>Ampullarioidea</taxon>
        <taxon>Ampullariidae</taxon>
        <taxon>Pomacea</taxon>
    </lineage>
</organism>
<evidence type="ECO:0000313" key="2">
    <source>
        <dbReference type="EMBL" id="PVD25935.1"/>
    </source>
</evidence>
<comment type="caution">
    <text evidence="2">The sequence shown here is derived from an EMBL/GenBank/DDBJ whole genome shotgun (WGS) entry which is preliminary data.</text>
</comment>
<sequence length="149" mass="16684">MPNTSLGAASIKGPQTSGVSGASFSTVHCSLEATVSGAVTVTKRQIHTDKYERVSDARAMIQRSSDTTDTSNGSQAPREQRAYVDLFQHSRGGRRRDEGGKQKLNNKNNKTTAYSELEKKEKSRTTRRSSLFDEVEMNCWRRFKNENLH</sequence>
<feature type="compositionally biased region" description="Polar residues" evidence="1">
    <location>
        <begin position="62"/>
        <end position="77"/>
    </location>
</feature>
<accession>A0A2T7NXP0</accession>
<feature type="region of interest" description="Disordered" evidence="1">
    <location>
        <begin position="1"/>
        <end position="21"/>
    </location>
</feature>
<feature type="region of interest" description="Disordered" evidence="1">
    <location>
        <begin position="46"/>
        <end position="131"/>
    </location>
</feature>
<feature type="compositionally biased region" description="Basic and acidic residues" evidence="1">
    <location>
        <begin position="46"/>
        <end position="56"/>
    </location>
</feature>
<evidence type="ECO:0000256" key="1">
    <source>
        <dbReference type="SAM" id="MobiDB-lite"/>
    </source>
</evidence>
<reference evidence="2 3" key="1">
    <citation type="submission" date="2018-04" db="EMBL/GenBank/DDBJ databases">
        <title>The genome of golden apple snail Pomacea canaliculata provides insight into stress tolerance and invasive adaptation.</title>
        <authorList>
            <person name="Liu C."/>
            <person name="Liu B."/>
            <person name="Ren Y."/>
            <person name="Zhang Y."/>
            <person name="Wang H."/>
            <person name="Li S."/>
            <person name="Jiang F."/>
            <person name="Yin L."/>
            <person name="Zhang G."/>
            <person name="Qian W."/>
            <person name="Fan W."/>
        </authorList>
    </citation>
    <scope>NUCLEOTIDE SEQUENCE [LARGE SCALE GENOMIC DNA]</scope>
    <source>
        <strain evidence="2">SZHN2017</strain>
        <tissue evidence="2">Muscle</tissue>
    </source>
</reference>
<protein>
    <submittedName>
        <fullName evidence="2">Uncharacterized protein</fullName>
    </submittedName>
</protein>
<gene>
    <name evidence="2" type="ORF">C0Q70_13600</name>
</gene>
<evidence type="ECO:0000313" key="3">
    <source>
        <dbReference type="Proteomes" id="UP000245119"/>
    </source>
</evidence>
<name>A0A2T7NXP0_POMCA</name>
<keyword evidence="3" id="KW-1185">Reference proteome</keyword>
<proteinExistence type="predicted"/>
<dbReference type="AlphaFoldDB" id="A0A2T7NXP0"/>